<dbReference type="PANTHER" id="PTHR19211:SF123">
    <property type="entry name" value="ABC TRANSPORTER"/>
    <property type="match status" value="1"/>
</dbReference>
<evidence type="ECO:0000256" key="3">
    <source>
        <dbReference type="ARBA" id="ARBA00022840"/>
    </source>
</evidence>
<name>A0ABV7Y6G6_9ACTN</name>
<dbReference type="InterPro" id="IPR017871">
    <property type="entry name" value="ABC_transporter-like_CS"/>
</dbReference>
<dbReference type="EMBL" id="JBHRZH010000005">
    <property type="protein sequence ID" value="MFC3760308.1"/>
    <property type="molecule type" value="Genomic_DNA"/>
</dbReference>
<organism evidence="5 6">
    <name type="scientific">Tenggerimyces flavus</name>
    <dbReference type="NCBI Taxonomy" id="1708749"/>
    <lineage>
        <taxon>Bacteria</taxon>
        <taxon>Bacillati</taxon>
        <taxon>Actinomycetota</taxon>
        <taxon>Actinomycetes</taxon>
        <taxon>Propionibacteriales</taxon>
        <taxon>Nocardioidaceae</taxon>
        <taxon>Tenggerimyces</taxon>
    </lineage>
</organism>
<keyword evidence="2" id="KW-0547">Nucleotide-binding</keyword>
<sequence length="547" mass="58468">MSLGTIHIRDVQLHLGPQAVLAGVSAVIGPGVRLAIVGPNGVGKTTLLRLAAGELTPDEGAVDRRPTTATVGLLPQERDARQGETLRAYLARRTGVAAAENELDAATTDLAAGAAGADDRYALALDRYLNLGAADLDARAPAVLADLGLDPERLPSPVEGLSGGQLARLALASVLLARFDVLLLDEPTNDLDLAGLERLESFVLSRDGGVGLVSHDRAFLERVASDVLEIDQFSRRGKVYGGGFAAYVEERARARAQAQEAYDTYAEQRDALVDQARRQREWARQGAERAKKSGETDKFIRHAAISGAQRMGASAAKADRNLERLEVVDEPRTPWELRIRLDQARRSGERVLGLSEMVVTRGSFTLGPVSLDIRYGDRVAVVGPNGSGKSTLISVLLGRLAPSSGTRHLGRGVVVGEIDQVIRGVAADETLLDAFRSVTALDEPEARSLLAKFGLEADDVLRLTGSLSPGERTRADLALLMARQANLLVLDEPTNHLDLPAVEQLEQALAAYEGTIVLASHDRHLLEAVHATHVLHVSDGQVSVEAR</sequence>
<keyword evidence="1" id="KW-0677">Repeat</keyword>
<dbReference type="PROSITE" id="PS50893">
    <property type="entry name" value="ABC_TRANSPORTER_2"/>
    <property type="match status" value="2"/>
</dbReference>
<evidence type="ECO:0000256" key="1">
    <source>
        <dbReference type="ARBA" id="ARBA00022737"/>
    </source>
</evidence>
<evidence type="ECO:0000259" key="4">
    <source>
        <dbReference type="PROSITE" id="PS50893"/>
    </source>
</evidence>
<evidence type="ECO:0000313" key="6">
    <source>
        <dbReference type="Proteomes" id="UP001595699"/>
    </source>
</evidence>
<dbReference type="Gene3D" id="3.40.50.300">
    <property type="entry name" value="P-loop containing nucleotide triphosphate hydrolases"/>
    <property type="match status" value="2"/>
</dbReference>
<dbReference type="InterPro" id="IPR003593">
    <property type="entry name" value="AAA+_ATPase"/>
</dbReference>
<evidence type="ECO:0000256" key="2">
    <source>
        <dbReference type="ARBA" id="ARBA00022741"/>
    </source>
</evidence>
<dbReference type="RefSeq" id="WP_205122634.1">
    <property type="nucleotide sequence ID" value="NZ_JAFBCM010000001.1"/>
</dbReference>
<gene>
    <name evidence="5" type="ORF">ACFOUW_05625</name>
</gene>
<dbReference type="InterPro" id="IPR050611">
    <property type="entry name" value="ABCF"/>
</dbReference>
<feature type="domain" description="ABC transporter" evidence="4">
    <location>
        <begin position="6"/>
        <end position="261"/>
    </location>
</feature>
<dbReference type="PANTHER" id="PTHR19211">
    <property type="entry name" value="ATP-BINDING TRANSPORT PROTEIN-RELATED"/>
    <property type="match status" value="1"/>
</dbReference>
<dbReference type="PROSITE" id="PS00211">
    <property type="entry name" value="ABC_TRANSPORTER_1"/>
    <property type="match status" value="2"/>
</dbReference>
<comment type="caution">
    <text evidence="5">The sequence shown here is derived from an EMBL/GenBank/DDBJ whole genome shotgun (WGS) entry which is preliminary data.</text>
</comment>
<dbReference type="Pfam" id="PF00005">
    <property type="entry name" value="ABC_tran"/>
    <property type="match status" value="2"/>
</dbReference>
<keyword evidence="6" id="KW-1185">Reference proteome</keyword>
<evidence type="ECO:0000313" key="5">
    <source>
        <dbReference type="EMBL" id="MFC3760308.1"/>
    </source>
</evidence>
<dbReference type="SUPFAM" id="SSF52540">
    <property type="entry name" value="P-loop containing nucleoside triphosphate hydrolases"/>
    <property type="match status" value="2"/>
</dbReference>
<dbReference type="InterPro" id="IPR027417">
    <property type="entry name" value="P-loop_NTPase"/>
</dbReference>
<keyword evidence="3 5" id="KW-0067">ATP-binding</keyword>
<proteinExistence type="predicted"/>
<dbReference type="SMART" id="SM00382">
    <property type="entry name" value="AAA"/>
    <property type="match status" value="2"/>
</dbReference>
<reference evidence="6" key="1">
    <citation type="journal article" date="2019" name="Int. J. Syst. Evol. Microbiol.">
        <title>The Global Catalogue of Microorganisms (GCM) 10K type strain sequencing project: providing services to taxonomists for standard genome sequencing and annotation.</title>
        <authorList>
            <consortium name="The Broad Institute Genomics Platform"/>
            <consortium name="The Broad Institute Genome Sequencing Center for Infectious Disease"/>
            <person name="Wu L."/>
            <person name="Ma J."/>
        </authorList>
    </citation>
    <scope>NUCLEOTIDE SEQUENCE [LARGE SCALE GENOMIC DNA]</scope>
    <source>
        <strain evidence="6">CGMCC 4.7241</strain>
    </source>
</reference>
<feature type="domain" description="ABC transporter" evidence="4">
    <location>
        <begin position="339"/>
        <end position="547"/>
    </location>
</feature>
<protein>
    <submittedName>
        <fullName evidence="5">ABC-F family ATP-binding cassette domain-containing protein</fullName>
    </submittedName>
</protein>
<dbReference type="GO" id="GO:0005524">
    <property type="term" value="F:ATP binding"/>
    <property type="evidence" value="ECO:0007669"/>
    <property type="project" value="UniProtKB-KW"/>
</dbReference>
<dbReference type="CDD" id="cd03221">
    <property type="entry name" value="ABCF_EF-3"/>
    <property type="match status" value="2"/>
</dbReference>
<dbReference type="Proteomes" id="UP001595699">
    <property type="component" value="Unassembled WGS sequence"/>
</dbReference>
<dbReference type="InterPro" id="IPR003439">
    <property type="entry name" value="ABC_transporter-like_ATP-bd"/>
</dbReference>
<accession>A0ABV7Y6G6</accession>